<evidence type="ECO:0000313" key="2">
    <source>
        <dbReference type="Proteomes" id="UP000054477"/>
    </source>
</evidence>
<dbReference type="STRING" id="1095629.A0A0C9X092"/>
<reference evidence="1 2" key="1">
    <citation type="submission" date="2014-04" db="EMBL/GenBank/DDBJ databases">
        <authorList>
            <consortium name="DOE Joint Genome Institute"/>
            <person name="Kuo A."/>
            <person name="Kohler A."/>
            <person name="Nagy L.G."/>
            <person name="Floudas D."/>
            <person name="Copeland A."/>
            <person name="Barry K.W."/>
            <person name="Cichocki N."/>
            <person name="Veneault-Fourrey C."/>
            <person name="LaButti K."/>
            <person name="Lindquist E.A."/>
            <person name="Lipzen A."/>
            <person name="Lundell T."/>
            <person name="Morin E."/>
            <person name="Murat C."/>
            <person name="Sun H."/>
            <person name="Tunlid A."/>
            <person name="Henrissat B."/>
            <person name="Grigoriev I.V."/>
            <person name="Hibbett D.S."/>
            <person name="Martin F."/>
            <person name="Nordberg H.P."/>
            <person name="Cantor M.N."/>
            <person name="Hua S.X."/>
        </authorList>
    </citation>
    <scope>NUCLEOTIDE SEQUENCE [LARGE SCALE GENOMIC DNA]</scope>
    <source>
        <strain evidence="1 2">LaAM-08-1</strain>
    </source>
</reference>
<proteinExistence type="predicted"/>
<reference evidence="2" key="2">
    <citation type="submission" date="2015-01" db="EMBL/GenBank/DDBJ databases">
        <title>Evolutionary Origins and Diversification of the Mycorrhizal Mutualists.</title>
        <authorList>
            <consortium name="DOE Joint Genome Institute"/>
            <consortium name="Mycorrhizal Genomics Consortium"/>
            <person name="Kohler A."/>
            <person name="Kuo A."/>
            <person name="Nagy L.G."/>
            <person name="Floudas D."/>
            <person name="Copeland A."/>
            <person name="Barry K.W."/>
            <person name="Cichocki N."/>
            <person name="Veneault-Fourrey C."/>
            <person name="LaButti K."/>
            <person name="Lindquist E.A."/>
            <person name="Lipzen A."/>
            <person name="Lundell T."/>
            <person name="Morin E."/>
            <person name="Murat C."/>
            <person name="Riley R."/>
            <person name="Ohm R."/>
            <person name="Sun H."/>
            <person name="Tunlid A."/>
            <person name="Henrissat B."/>
            <person name="Grigoriev I.V."/>
            <person name="Hibbett D.S."/>
            <person name="Martin F."/>
        </authorList>
    </citation>
    <scope>NUCLEOTIDE SEQUENCE [LARGE SCALE GENOMIC DNA]</scope>
    <source>
        <strain evidence="2">LaAM-08-1</strain>
    </source>
</reference>
<gene>
    <name evidence="1" type="ORF">K443DRAFT_134665</name>
</gene>
<accession>A0A0C9X092</accession>
<dbReference type="EMBL" id="KN838781">
    <property type="protein sequence ID" value="KIJ94723.1"/>
    <property type="molecule type" value="Genomic_DNA"/>
</dbReference>
<keyword evidence="2" id="KW-1185">Reference proteome</keyword>
<sequence length="203" mass="21876">MSINLHVYLEAVADAQEIDSNATSSTIDKDNNSVKVGGLAIIGFERLFPLAWDLSDYCKLLFKQEIITHSIQSNVGKCADRLPKSVISKGGVFFSMYQKEAMWMSFLPADPCALKVSVGGINALTGTPQGVSAIGKQDYLPLGNTHGQLCLVPNRADGCLTQTEGGIQIDVFPKYPTSVSFIKTGEALCLYNTPRELGLAEAI</sequence>
<dbReference type="AlphaFoldDB" id="A0A0C9X092"/>
<name>A0A0C9X092_9AGAR</name>
<protein>
    <submittedName>
        <fullName evidence="1">Unplaced genomic scaffold K443scaffold_246, whole genome shotgun sequence</fullName>
    </submittedName>
</protein>
<evidence type="ECO:0000313" key="1">
    <source>
        <dbReference type="EMBL" id="KIJ94723.1"/>
    </source>
</evidence>
<dbReference type="OrthoDB" id="3058199at2759"/>
<dbReference type="Proteomes" id="UP000054477">
    <property type="component" value="Unassembled WGS sequence"/>
</dbReference>
<dbReference type="HOGENOM" id="CLU_093545_0_0_1"/>
<organism evidence="1 2">
    <name type="scientific">Laccaria amethystina LaAM-08-1</name>
    <dbReference type="NCBI Taxonomy" id="1095629"/>
    <lineage>
        <taxon>Eukaryota</taxon>
        <taxon>Fungi</taxon>
        <taxon>Dikarya</taxon>
        <taxon>Basidiomycota</taxon>
        <taxon>Agaricomycotina</taxon>
        <taxon>Agaricomycetes</taxon>
        <taxon>Agaricomycetidae</taxon>
        <taxon>Agaricales</taxon>
        <taxon>Agaricineae</taxon>
        <taxon>Hydnangiaceae</taxon>
        <taxon>Laccaria</taxon>
    </lineage>
</organism>